<dbReference type="Pfam" id="PF19381">
    <property type="entry name" value="DUF5956"/>
    <property type="match status" value="1"/>
</dbReference>
<evidence type="ECO:0000313" key="2">
    <source>
        <dbReference type="Proteomes" id="UP001500711"/>
    </source>
</evidence>
<evidence type="ECO:0008006" key="3">
    <source>
        <dbReference type="Google" id="ProtNLM"/>
    </source>
</evidence>
<name>A0ABP7B8P9_9PSEU</name>
<gene>
    <name evidence="1" type="ORF">GCM10022267_41760</name>
</gene>
<organism evidence="1 2">
    <name type="scientific">Lentzea roselyniae</name>
    <dbReference type="NCBI Taxonomy" id="531940"/>
    <lineage>
        <taxon>Bacteria</taxon>
        <taxon>Bacillati</taxon>
        <taxon>Actinomycetota</taxon>
        <taxon>Actinomycetes</taxon>
        <taxon>Pseudonocardiales</taxon>
        <taxon>Pseudonocardiaceae</taxon>
        <taxon>Lentzea</taxon>
    </lineage>
</organism>
<accession>A0ABP7B8P9</accession>
<proteinExistence type="predicted"/>
<dbReference type="EMBL" id="BAABBE010000011">
    <property type="protein sequence ID" value="GAA3651084.1"/>
    <property type="molecule type" value="Genomic_DNA"/>
</dbReference>
<dbReference type="RefSeq" id="WP_346131732.1">
    <property type="nucleotide sequence ID" value="NZ_BAABBE010000011.1"/>
</dbReference>
<evidence type="ECO:0000313" key="1">
    <source>
        <dbReference type="EMBL" id="GAA3651084.1"/>
    </source>
</evidence>
<protein>
    <recommendedName>
        <fullName evidence="3">Bacteriocin-protection, YdeI or OmpD-Associated</fullName>
    </recommendedName>
</protein>
<dbReference type="InterPro" id="IPR046000">
    <property type="entry name" value="DUF5956"/>
</dbReference>
<sequence length="162" mass="17877">MHSWDDFPVLPTEPVTARTEPAKKEIHVGSLHYALLPDNGWGATIAWEAGPELAGRIADDVSAYHVVERTRAGNSRVIAEQRTVPRTEEDQDVIEESVNDYLAEAGIPPRPRGFAWYLKVPPTRSGLKELERAIIAKDTTGLPVDVRRVARAALADFGRTAE</sequence>
<keyword evidence="2" id="KW-1185">Reference proteome</keyword>
<comment type="caution">
    <text evidence="1">The sequence shown here is derived from an EMBL/GenBank/DDBJ whole genome shotgun (WGS) entry which is preliminary data.</text>
</comment>
<reference evidence="2" key="1">
    <citation type="journal article" date="2019" name="Int. J. Syst. Evol. Microbiol.">
        <title>The Global Catalogue of Microorganisms (GCM) 10K type strain sequencing project: providing services to taxonomists for standard genome sequencing and annotation.</title>
        <authorList>
            <consortium name="The Broad Institute Genomics Platform"/>
            <consortium name="The Broad Institute Genome Sequencing Center for Infectious Disease"/>
            <person name="Wu L."/>
            <person name="Ma J."/>
        </authorList>
    </citation>
    <scope>NUCLEOTIDE SEQUENCE [LARGE SCALE GENOMIC DNA]</scope>
    <source>
        <strain evidence="2">JCM 17494</strain>
    </source>
</reference>
<dbReference type="Proteomes" id="UP001500711">
    <property type="component" value="Unassembled WGS sequence"/>
</dbReference>